<dbReference type="Pfam" id="PF25601">
    <property type="entry name" value="AAA_lid_14"/>
    <property type="match status" value="1"/>
</dbReference>
<keyword evidence="6" id="KW-0010">Activator</keyword>
<evidence type="ECO:0000256" key="3">
    <source>
        <dbReference type="ARBA" id="ARBA00023012"/>
    </source>
</evidence>
<dbReference type="Gene3D" id="1.10.10.60">
    <property type="entry name" value="Homeodomain-like"/>
    <property type="match status" value="1"/>
</dbReference>
<keyword evidence="7" id="KW-0804">Transcription</keyword>
<dbReference type="PROSITE" id="PS00688">
    <property type="entry name" value="SIGMA54_INTERACT_3"/>
    <property type="match status" value="1"/>
</dbReference>
<feature type="domain" description="Response regulatory" evidence="10">
    <location>
        <begin position="5"/>
        <end position="119"/>
    </location>
</feature>
<dbReference type="Gene3D" id="1.10.8.60">
    <property type="match status" value="1"/>
</dbReference>
<evidence type="ECO:0000259" key="9">
    <source>
        <dbReference type="PROSITE" id="PS50045"/>
    </source>
</evidence>
<dbReference type="CDD" id="cd17549">
    <property type="entry name" value="REC_DctD-like"/>
    <property type="match status" value="1"/>
</dbReference>
<dbReference type="PANTHER" id="PTHR32071:SF57">
    <property type="entry name" value="C4-DICARBOXYLATE TRANSPORT TRANSCRIPTIONAL REGULATORY PROTEIN DCTD"/>
    <property type="match status" value="1"/>
</dbReference>
<keyword evidence="5" id="KW-0238">DNA-binding</keyword>
<gene>
    <name evidence="11" type="ORF">V6617_07820</name>
</gene>
<evidence type="ECO:0000256" key="2">
    <source>
        <dbReference type="ARBA" id="ARBA00022840"/>
    </source>
</evidence>
<dbReference type="PROSITE" id="PS00676">
    <property type="entry name" value="SIGMA54_INTERACT_2"/>
    <property type="match status" value="1"/>
</dbReference>
<dbReference type="InterPro" id="IPR002078">
    <property type="entry name" value="Sigma_54_int"/>
</dbReference>
<evidence type="ECO:0000256" key="8">
    <source>
        <dbReference type="PROSITE-ProRule" id="PRU00169"/>
    </source>
</evidence>
<dbReference type="PROSITE" id="PS50110">
    <property type="entry name" value="RESPONSE_REGULATORY"/>
    <property type="match status" value="1"/>
</dbReference>
<dbReference type="Gene3D" id="3.40.50.300">
    <property type="entry name" value="P-loop containing nucleotide triphosphate hydrolases"/>
    <property type="match status" value="1"/>
</dbReference>
<evidence type="ECO:0000313" key="11">
    <source>
        <dbReference type="EMBL" id="WWT34363.1"/>
    </source>
</evidence>
<evidence type="ECO:0000313" key="12">
    <source>
        <dbReference type="Proteomes" id="UP001369958"/>
    </source>
</evidence>
<keyword evidence="8" id="KW-0597">Phosphoprotein</keyword>
<keyword evidence="4" id="KW-0805">Transcription regulation</keyword>
<dbReference type="InterPro" id="IPR025944">
    <property type="entry name" value="Sigma_54_int_dom_CS"/>
</dbReference>
<evidence type="ECO:0000259" key="10">
    <source>
        <dbReference type="PROSITE" id="PS50110"/>
    </source>
</evidence>
<organism evidence="11 12">
    <name type="scientific">Pelagibacterium nitratireducens</name>
    <dbReference type="NCBI Taxonomy" id="1046114"/>
    <lineage>
        <taxon>Bacteria</taxon>
        <taxon>Pseudomonadati</taxon>
        <taxon>Pseudomonadota</taxon>
        <taxon>Alphaproteobacteria</taxon>
        <taxon>Hyphomicrobiales</taxon>
        <taxon>Devosiaceae</taxon>
        <taxon>Pelagibacterium</taxon>
    </lineage>
</organism>
<accession>A0ABZ2I5T5</accession>
<dbReference type="InterPro" id="IPR011006">
    <property type="entry name" value="CheY-like_superfamily"/>
</dbReference>
<feature type="domain" description="Sigma-54 factor interaction" evidence="9">
    <location>
        <begin position="145"/>
        <end position="374"/>
    </location>
</feature>
<dbReference type="RefSeq" id="WP_338610241.1">
    <property type="nucleotide sequence ID" value="NZ_CP146275.1"/>
</dbReference>
<dbReference type="PANTHER" id="PTHR32071">
    <property type="entry name" value="TRANSCRIPTIONAL REGULATORY PROTEIN"/>
    <property type="match status" value="1"/>
</dbReference>
<evidence type="ECO:0000256" key="1">
    <source>
        <dbReference type="ARBA" id="ARBA00022741"/>
    </source>
</evidence>
<name>A0ABZ2I5T5_9HYPH</name>
<dbReference type="SMART" id="SM00448">
    <property type="entry name" value="REC"/>
    <property type="match status" value="1"/>
</dbReference>
<dbReference type="SUPFAM" id="SSF46689">
    <property type="entry name" value="Homeodomain-like"/>
    <property type="match status" value="1"/>
</dbReference>
<dbReference type="InterPro" id="IPR003593">
    <property type="entry name" value="AAA+_ATPase"/>
</dbReference>
<dbReference type="InterPro" id="IPR001789">
    <property type="entry name" value="Sig_transdc_resp-reg_receiver"/>
</dbReference>
<dbReference type="InterPro" id="IPR027417">
    <property type="entry name" value="P-loop_NTPase"/>
</dbReference>
<dbReference type="InterPro" id="IPR058031">
    <property type="entry name" value="AAA_lid_NorR"/>
</dbReference>
<dbReference type="Gene3D" id="3.40.50.2300">
    <property type="match status" value="1"/>
</dbReference>
<dbReference type="SUPFAM" id="SSF52172">
    <property type="entry name" value="CheY-like"/>
    <property type="match status" value="1"/>
</dbReference>
<dbReference type="Proteomes" id="UP001369958">
    <property type="component" value="Chromosome"/>
</dbReference>
<dbReference type="SUPFAM" id="SSF52540">
    <property type="entry name" value="P-loop containing nucleoside triphosphate hydrolases"/>
    <property type="match status" value="1"/>
</dbReference>
<dbReference type="EMBL" id="CP146275">
    <property type="protein sequence ID" value="WWT34363.1"/>
    <property type="molecule type" value="Genomic_DNA"/>
</dbReference>
<dbReference type="PROSITE" id="PS50045">
    <property type="entry name" value="SIGMA54_INTERACT_4"/>
    <property type="match status" value="1"/>
</dbReference>
<dbReference type="InterPro" id="IPR002197">
    <property type="entry name" value="HTH_Fis"/>
</dbReference>
<dbReference type="InterPro" id="IPR025943">
    <property type="entry name" value="Sigma_54_int_dom_ATP-bd_2"/>
</dbReference>
<dbReference type="Pfam" id="PF02954">
    <property type="entry name" value="HTH_8"/>
    <property type="match status" value="1"/>
</dbReference>
<evidence type="ECO:0000256" key="5">
    <source>
        <dbReference type="ARBA" id="ARBA00023125"/>
    </source>
</evidence>
<keyword evidence="3" id="KW-0902">Two-component regulatory system</keyword>
<keyword evidence="12" id="KW-1185">Reference proteome</keyword>
<dbReference type="InterPro" id="IPR009057">
    <property type="entry name" value="Homeodomain-like_sf"/>
</dbReference>
<sequence>MSGAKIILVDDENELRHSTAQALELAGFEVIDFASAEQATHFAGFGFKGIVITDIRMPGPDGLTLMNRLHELDRDIPVILITGHGDVQLAVRAMREGAYDFIEKPFVTSQLAEIAARALEYRKLVLENRVLRAAAGQSDDLEQRLLGRSNPMVELRRKLRTIGPTDTDVLIVGDTGSGKEVTARALHDLSHRSSKPYVAINCAALPANLIESELFGHEVGAFPGAMRARFGKFELAQGGTILLDEIGSMPMDVQGKLLRVIQERTITRLGSNDGLPLDVRFVATSKTPLEANVAEGTFRADLLYRLNVITLEIPPLSERREDIPLLFLQLLTEAAARYRREPTTVPPQVLTALSERHWPGNVRELRNAADRYILDLGLPFIETVSHNGAVEGDSRLAERVADFERGVIESALIAHAGSLKPVYESLGLSRKSLYEKMQKYGLERSRYLPSEAEAD</sequence>
<evidence type="ECO:0000256" key="7">
    <source>
        <dbReference type="ARBA" id="ARBA00023163"/>
    </source>
</evidence>
<dbReference type="Pfam" id="PF00158">
    <property type="entry name" value="Sigma54_activat"/>
    <property type="match status" value="1"/>
</dbReference>
<keyword evidence="1" id="KW-0547">Nucleotide-binding</keyword>
<evidence type="ECO:0000256" key="4">
    <source>
        <dbReference type="ARBA" id="ARBA00023015"/>
    </source>
</evidence>
<reference evidence="11 12" key="1">
    <citation type="submission" date="2024-02" db="EMBL/GenBank/DDBJ databases">
        <title>Complete genome sequence of Pelagibacterium nitratireducens ZH15.</title>
        <authorList>
            <person name="Zhao L.H."/>
        </authorList>
    </citation>
    <scope>NUCLEOTIDE SEQUENCE [LARGE SCALE GENOMIC DNA]</scope>
    <source>
        <strain evidence="11 12">ZH15</strain>
    </source>
</reference>
<protein>
    <submittedName>
        <fullName evidence="11">Sigma-54 dependent transcriptional regulator</fullName>
    </submittedName>
</protein>
<feature type="modified residue" description="4-aspartylphosphate" evidence="8">
    <location>
        <position position="54"/>
    </location>
</feature>
<proteinExistence type="predicted"/>
<dbReference type="CDD" id="cd00009">
    <property type="entry name" value="AAA"/>
    <property type="match status" value="1"/>
</dbReference>
<evidence type="ECO:0000256" key="6">
    <source>
        <dbReference type="ARBA" id="ARBA00023159"/>
    </source>
</evidence>
<dbReference type="Pfam" id="PF00072">
    <property type="entry name" value="Response_reg"/>
    <property type="match status" value="1"/>
</dbReference>
<keyword evidence="2" id="KW-0067">ATP-binding</keyword>
<dbReference type="SMART" id="SM00382">
    <property type="entry name" value="AAA"/>
    <property type="match status" value="1"/>
</dbReference>